<evidence type="ECO:0008006" key="5">
    <source>
        <dbReference type="Google" id="ProtNLM"/>
    </source>
</evidence>
<evidence type="ECO:0000313" key="4">
    <source>
        <dbReference type="Proteomes" id="UP000078113"/>
    </source>
</evidence>
<dbReference type="Proteomes" id="UP000078113">
    <property type="component" value="Unassembled WGS sequence"/>
</dbReference>
<reference evidence="3" key="1">
    <citation type="submission" date="2016-04" db="EMBL/GenBank/DDBJ databases">
        <authorList>
            <person name="Nguyen H.D."/>
            <person name="Samba Siva P."/>
            <person name="Cullis J."/>
            <person name="Levesque C.A."/>
            <person name="Hambleton S."/>
        </authorList>
    </citation>
    <scope>NUCLEOTIDE SEQUENCE</scope>
    <source>
        <strain evidence="3">DAOMC 236422</strain>
    </source>
</reference>
<dbReference type="GO" id="GO:0017057">
    <property type="term" value="F:6-phosphogluconolactonase activity"/>
    <property type="evidence" value="ECO:0007669"/>
    <property type="project" value="TreeGrafter"/>
</dbReference>
<accession>A0A8X7N987</accession>
<evidence type="ECO:0000256" key="2">
    <source>
        <dbReference type="SAM" id="SignalP"/>
    </source>
</evidence>
<feature type="signal peptide" evidence="2">
    <location>
        <begin position="1"/>
        <end position="20"/>
    </location>
</feature>
<dbReference type="PANTHER" id="PTHR30344:SF1">
    <property type="entry name" value="6-PHOSPHOGLUCONOLACTONASE"/>
    <property type="match status" value="1"/>
</dbReference>
<keyword evidence="4" id="KW-1185">Reference proteome</keyword>
<dbReference type="PANTHER" id="PTHR30344">
    <property type="entry name" value="6-PHOSPHOGLUCONOLACTONASE-RELATED"/>
    <property type="match status" value="1"/>
</dbReference>
<feature type="chain" id="PRO_5036444289" description="6-phosphogluconolactonase" evidence="2">
    <location>
        <begin position="21"/>
        <end position="424"/>
    </location>
</feature>
<name>A0A8X7N987_9BASI</name>
<proteinExistence type="inferred from homology"/>
<keyword evidence="2" id="KW-0732">Signal</keyword>
<reference evidence="3" key="2">
    <citation type="journal article" date="2019" name="IMA Fungus">
        <title>Genome sequencing and comparison of five Tilletia species to identify candidate genes for the detection of regulated species infecting wheat.</title>
        <authorList>
            <person name="Nguyen H.D.T."/>
            <person name="Sultana T."/>
            <person name="Kesanakurti P."/>
            <person name="Hambleton S."/>
        </authorList>
    </citation>
    <scope>NUCLEOTIDE SEQUENCE</scope>
    <source>
        <strain evidence="3">DAOMC 236422</strain>
    </source>
</reference>
<evidence type="ECO:0000256" key="1">
    <source>
        <dbReference type="ARBA" id="ARBA00005564"/>
    </source>
</evidence>
<evidence type="ECO:0000313" key="3">
    <source>
        <dbReference type="EMBL" id="KAE8268329.1"/>
    </source>
</evidence>
<dbReference type="InterPro" id="IPR019405">
    <property type="entry name" value="Lactonase_7-beta_prop"/>
</dbReference>
<protein>
    <recommendedName>
        <fullName evidence="5">6-phosphogluconolactonase</fullName>
    </recommendedName>
</protein>
<dbReference type="EMBL" id="LWDG02000158">
    <property type="protein sequence ID" value="KAE8268329.1"/>
    <property type="molecule type" value="Genomic_DNA"/>
</dbReference>
<dbReference type="AlphaFoldDB" id="A0A8X7N987"/>
<dbReference type="Gene3D" id="2.130.10.10">
    <property type="entry name" value="YVTN repeat-like/Quinoprotein amine dehydrogenase"/>
    <property type="match status" value="1"/>
</dbReference>
<organism evidence="3 4">
    <name type="scientific">Tilletia walkeri</name>
    <dbReference type="NCBI Taxonomy" id="117179"/>
    <lineage>
        <taxon>Eukaryota</taxon>
        <taxon>Fungi</taxon>
        <taxon>Dikarya</taxon>
        <taxon>Basidiomycota</taxon>
        <taxon>Ustilaginomycotina</taxon>
        <taxon>Exobasidiomycetes</taxon>
        <taxon>Tilletiales</taxon>
        <taxon>Tilletiaceae</taxon>
        <taxon>Tilletia</taxon>
    </lineage>
</organism>
<gene>
    <name evidence="3" type="ORF">A4X09_0g4010</name>
</gene>
<dbReference type="Pfam" id="PF10282">
    <property type="entry name" value="Lactonase"/>
    <property type="match status" value="1"/>
</dbReference>
<comment type="similarity">
    <text evidence="1">Belongs to the cycloisomerase 2 family.</text>
</comment>
<dbReference type="SUPFAM" id="SSF51004">
    <property type="entry name" value="C-terminal (heme d1) domain of cytochrome cd1-nitrite reductase"/>
    <property type="match status" value="1"/>
</dbReference>
<dbReference type="InterPro" id="IPR015943">
    <property type="entry name" value="WD40/YVTN_repeat-like_dom_sf"/>
</dbReference>
<comment type="caution">
    <text evidence="3">The sequence shown here is derived from an EMBL/GenBank/DDBJ whole genome shotgun (WGS) entry which is preliminary data.</text>
</comment>
<sequence length="424" mass="45242">MPSLSSIFLTISAITPSLLATTLVNARPLSSPLPRSSPPEQPLRFYVSGYDKNIRQFVFQPGVGAKQVGIFNVGGPVGPSWLEYRYDSDPASPNGQRLSKVYATDGGDHGRVLAFDVDTASGNLNFKQEGTTGAGPVTVTTVGGSRGLSCLVTADYGGGSVTVHALASQDGAFNNSDPLQTFQFNGSGPVTSRQDRSYAHQAIVDPSGRFLYAVDLGTDQIHIISIPTADETKDEEVCSSLKLVDSIQVAAGSGPRHVAFHKSPSRGDTYVYLASELANTITAFQQDSQSGQLRQIGEPILVLPPGTTFPGYSETAPNVGEVATTADGKFVLISTRNSPDNIDHIAVFSRCEHTGQLTWLDWYSTEGKTVRHFSLSPDAQSKYVLAANSDSDSAMIFSRDPISGALNKEALVTDLDKPNFARFV</sequence>
<dbReference type="InterPro" id="IPR011048">
    <property type="entry name" value="Haem_d1_sf"/>
</dbReference>
<dbReference type="InterPro" id="IPR050282">
    <property type="entry name" value="Cycloisomerase_2"/>
</dbReference>